<dbReference type="PANTHER" id="PTHR15892">
    <property type="entry name" value="MITOCHONDRIAL RIBOSOMAL PROTEIN L30"/>
    <property type="match status" value="1"/>
</dbReference>
<evidence type="ECO:0000256" key="6">
    <source>
        <dbReference type="RuleBase" id="RU003734"/>
    </source>
</evidence>
<dbReference type="InterPro" id="IPR005996">
    <property type="entry name" value="Ribosomal_uL30_bac-type"/>
</dbReference>
<reference evidence="8" key="1">
    <citation type="submission" date="2009-10" db="EMBL/GenBank/DDBJ databases">
        <title>Complete sequence of chromosome of Ammonifex degensii KC4.</title>
        <authorList>
            <consortium name="US DOE Joint Genome Institute"/>
            <person name="Kerfeld C."/>
            <person name="Goodner B."/>
            <person name="Huber H."/>
            <person name="Stetter K."/>
            <person name="Lucas S."/>
            <person name="Copeland A."/>
            <person name="Lapidus A."/>
            <person name="Glavina del Rio T."/>
            <person name="Dalin E."/>
            <person name="Tice H."/>
            <person name="Bruce D."/>
            <person name="Goodwin L."/>
            <person name="Pitluck S."/>
            <person name="Saunders E."/>
            <person name="Brettin T."/>
            <person name="Detter J.C."/>
            <person name="Han C."/>
            <person name="Larimer F."/>
            <person name="Land M."/>
            <person name="Hauser L."/>
            <person name="Kyrpides N."/>
            <person name="Ovchinnikova G."/>
            <person name="Richardson P."/>
        </authorList>
    </citation>
    <scope>NUCLEOTIDE SEQUENCE [LARGE SCALE GENOMIC DNA]</scope>
    <source>
        <strain evidence="8">KC4</strain>
    </source>
</reference>
<dbReference type="Pfam" id="PF00327">
    <property type="entry name" value="Ribosomal_L30"/>
    <property type="match status" value="1"/>
</dbReference>
<evidence type="ECO:0000256" key="1">
    <source>
        <dbReference type="ARBA" id="ARBA00007594"/>
    </source>
</evidence>
<keyword evidence="3 5" id="KW-0689">Ribosomal protein</keyword>
<evidence type="ECO:0000256" key="5">
    <source>
        <dbReference type="HAMAP-Rule" id="MF_01371"/>
    </source>
</evidence>
<dbReference type="InterPro" id="IPR036919">
    <property type="entry name" value="Ribo_uL30_ferredoxin-like_sf"/>
</dbReference>
<feature type="domain" description="Large ribosomal subunit protein uL30-like ferredoxin-like fold" evidence="7">
    <location>
        <begin position="6"/>
        <end position="55"/>
    </location>
</feature>
<dbReference type="FunFam" id="3.30.1390.20:FF:000001">
    <property type="entry name" value="50S ribosomal protein L30"/>
    <property type="match status" value="1"/>
</dbReference>
<name>C9R8H2_AMMDK</name>
<dbReference type="InterPro" id="IPR016082">
    <property type="entry name" value="Ribosomal_uL30_ferredoxin-like"/>
</dbReference>
<dbReference type="PROSITE" id="PS00634">
    <property type="entry name" value="RIBOSOMAL_L30"/>
    <property type="match status" value="1"/>
</dbReference>
<accession>C9R8H2</accession>
<dbReference type="GO" id="GO:0015934">
    <property type="term" value="C:large ribosomal subunit"/>
    <property type="evidence" value="ECO:0007669"/>
    <property type="project" value="InterPro"/>
</dbReference>
<dbReference type="PIRSF" id="PIRSF002211">
    <property type="entry name" value="Ribosomal_L30_bac-type"/>
    <property type="match status" value="1"/>
</dbReference>
<dbReference type="GO" id="GO:0003735">
    <property type="term" value="F:structural constituent of ribosome"/>
    <property type="evidence" value="ECO:0007669"/>
    <property type="project" value="InterPro"/>
</dbReference>
<dbReference type="InterPro" id="IPR018038">
    <property type="entry name" value="Ribosomal_uL30_CS"/>
</dbReference>
<dbReference type="PANTHER" id="PTHR15892:SF2">
    <property type="entry name" value="LARGE RIBOSOMAL SUBUNIT PROTEIN UL30M"/>
    <property type="match status" value="1"/>
</dbReference>
<dbReference type="NCBIfam" id="TIGR01308">
    <property type="entry name" value="rpmD_bact"/>
    <property type="match status" value="1"/>
</dbReference>
<dbReference type="KEGG" id="adg:Adeg_1506"/>
<sequence length="60" mass="6910">MAKLWRITLKRSYIGANERQRATLKALGLRRLHQTVEKEATPAVRGMVEAVRHLVEVEEV</sequence>
<dbReference type="STRING" id="429009.Adeg_1506"/>
<dbReference type="GO" id="GO:0006412">
    <property type="term" value="P:translation"/>
    <property type="evidence" value="ECO:0007669"/>
    <property type="project" value="UniProtKB-UniRule"/>
</dbReference>
<dbReference type="OrthoDB" id="9812790at2"/>
<proteinExistence type="inferred from homology"/>
<dbReference type="AlphaFoldDB" id="C9R8H2"/>
<dbReference type="eggNOG" id="COG1841">
    <property type="taxonomic scope" value="Bacteria"/>
</dbReference>
<dbReference type="HOGENOM" id="CLU_131047_2_0_9"/>
<evidence type="ECO:0000256" key="4">
    <source>
        <dbReference type="ARBA" id="ARBA00023274"/>
    </source>
</evidence>
<protein>
    <recommendedName>
        <fullName evidence="5">Large ribosomal subunit protein uL30</fullName>
    </recommendedName>
</protein>
<evidence type="ECO:0000256" key="3">
    <source>
        <dbReference type="ARBA" id="ARBA00022980"/>
    </source>
</evidence>
<gene>
    <name evidence="5" type="primary">rpmD</name>
    <name evidence="8" type="ordered locus">Adeg_1506</name>
</gene>
<dbReference type="Proteomes" id="UP000002620">
    <property type="component" value="Chromosome"/>
</dbReference>
<dbReference type="RefSeq" id="WP_015739478.1">
    <property type="nucleotide sequence ID" value="NC_013385.1"/>
</dbReference>
<evidence type="ECO:0000259" key="7">
    <source>
        <dbReference type="Pfam" id="PF00327"/>
    </source>
</evidence>
<dbReference type="EMBL" id="CP001785">
    <property type="protein sequence ID" value="ACX52601.1"/>
    <property type="molecule type" value="Genomic_DNA"/>
</dbReference>
<organism evidence="8 9">
    <name type="scientific">Ammonifex degensii (strain DSM 10501 / KC4)</name>
    <dbReference type="NCBI Taxonomy" id="429009"/>
    <lineage>
        <taxon>Bacteria</taxon>
        <taxon>Bacillati</taxon>
        <taxon>Bacillota</taxon>
        <taxon>Clostridia</taxon>
        <taxon>Thermoanaerobacterales</taxon>
        <taxon>Thermoanaerobacteraceae</taxon>
        <taxon>Ammonifex</taxon>
    </lineage>
</organism>
<evidence type="ECO:0000256" key="2">
    <source>
        <dbReference type="ARBA" id="ARBA00011838"/>
    </source>
</evidence>
<comment type="subunit">
    <text evidence="2 5">Part of the 50S ribosomal subunit.</text>
</comment>
<dbReference type="CDD" id="cd01658">
    <property type="entry name" value="Ribosomal_L30"/>
    <property type="match status" value="1"/>
</dbReference>
<keyword evidence="9" id="KW-1185">Reference proteome</keyword>
<evidence type="ECO:0000313" key="9">
    <source>
        <dbReference type="Proteomes" id="UP000002620"/>
    </source>
</evidence>
<evidence type="ECO:0000313" key="8">
    <source>
        <dbReference type="EMBL" id="ACX52601.1"/>
    </source>
</evidence>
<dbReference type="SUPFAM" id="SSF55129">
    <property type="entry name" value="Ribosomal protein L30p/L7e"/>
    <property type="match status" value="1"/>
</dbReference>
<comment type="similarity">
    <text evidence="1 5 6">Belongs to the universal ribosomal protein uL30 family.</text>
</comment>
<dbReference type="HAMAP" id="MF_01371_B">
    <property type="entry name" value="Ribosomal_uL30_B"/>
    <property type="match status" value="1"/>
</dbReference>
<dbReference type="Gene3D" id="3.30.1390.20">
    <property type="entry name" value="Ribosomal protein L30, ferredoxin-like fold domain"/>
    <property type="match status" value="1"/>
</dbReference>
<keyword evidence="4 5" id="KW-0687">Ribonucleoprotein</keyword>